<organism evidence="1 2">
    <name type="scientific">Mesobacillus foraminis</name>
    <dbReference type="NCBI Taxonomy" id="279826"/>
    <lineage>
        <taxon>Bacteria</taxon>
        <taxon>Bacillati</taxon>
        <taxon>Bacillota</taxon>
        <taxon>Bacilli</taxon>
        <taxon>Bacillales</taxon>
        <taxon>Bacillaceae</taxon>
        <taxon>Mesobacillus</taxon>
    </lineage>
</organism>
<dbReference type="OrthoDB" id="2937497at2"/>
<dbReference type="RefSeq" id="WP_121612814.1">
    <property type="nucleotide sequence ID" value="NZ_JABUHM010000015.1"/>
</dbReference>
<evidence type="ECO:0000313" key="2">
    <source>
        <dbReference type="Proteomes" id="UP000295689"/>
    </source>
</evidence>
<keyword evidence="2" id="KW-1185">Reference proteome</keyword>
<sequence length="60" mass="7155">MFLKQLTEKKMISIDYYSNGTLQTIKGRVHRLNLLEQILQLKDEKQKTFVIQLSGIRQIY</sequence>
<gene>
    <name evidence="1" type="ORF">EV146_104261</name>
</gene>
<evidence type="ECO:0000313" key="1">
    <source>
        <dbReference type="EMBL" id="TCN26153.1"/>
    </source>
</evidence>
<dbReference type="Pfam" id="PF08863">
    <property type="entry name" value="YolD"/>
    <property type="match status" value="1"/>
</dbReference>
<dbReference type="EMBL" id="SLVV01000004">
    <property type="protein sequence ID" value="TCN26153.1"/>
    <property type="molecule type" value="Genomic_DNA"/>
</dbReference>
<protein>
    <submittedName>
        <fullName evidence="1">YolD-like protein</fullName>
    </submittedName>
</protein>
<proteinExistence type="predicted"/>
<comment type="caution">
    <text evidence="1">The sequence shown here is derived from an EMBL/GenBank/DDBJ whole genome shotgun (WGS) entry which is preliminary data.</text>
</comment>
<dbReference type="Proteomes" id="UP000295689">
    <property type="component" value="Unassembled WGS sequence"/>
</dbReference>
<accession>A0A4R2BHW2</accession>
<name>A0A4R2BHW2_9BACI</name>
<dbReference type="InterPro" id="IPR014962">
    <property type="entry name" value="YolD"/>
</dbReference>
<reference evidence="1 2" key="1">
    <citation type="journal article" date="2015" name="Stand. Genomic Sci.">
        <title>Genomic Encyclopedia of Bacterial and Archaeal Type Strains, Phase III: the genomes of soil and plant-associated and newly described type strains.</title>
        <authorList>
            <person name="Whitman W.B."/>
            <person name="Woyke T."/>
            <person name="Klenk H.P."/>
            <person name="Zhou Y."/>
            <person name="Lilburn T.G."/>
            <person name="Beck B.J."/>
            <person name="De Vos P."/>
            <person name="Vandamme P."/>
            <person name="Eisen J.A."/>
            <person name="Garrity G."/>
            <person name="Hugenholtz P."/>
            <person name="Kyrpides N.C."/>
        </authorList>
    </citation>
    <scope>NUCLEOTIDE SEQUENCE [LARGE SCALE GENOMIC DNA]</scope>
    <source>
        <strain evidence="1 2">CV53</strain>
    </source>
</reference>
<dbReference type="AlphaFoldDB" id="A0A4R2BHW2"/>